<name>A0A7X1LPR0_9ACTN</name>
<keyword evidence="2" id="KW-1185">Reference proteome</keyword>
<dbReference type="RefSeq" id="WP_185946987.1">
    <property type="nucleotide sequence ID" value="NZ_BAAAVP010000063.1"/>
</dbReference>
<comment type="caution">
    <text evidence="1">The sequence shown here is derived from an EMBL/GenBank/DDBJ whole genome shotgun (WGS) entry which is preliminary data.</text>
</comment>
<dbReference type="AlphaFoldDB" id="A0A7X1LPR0"/>
<proteinExistence type="predicted"/>
<dbReference type="Proteomes" id="UP000517694">
    <property type="component" value="Unassembled WGS sequence"/>
</dbReference>
<sequence length="53" mass="5931">MPSQGDALQQAQSDYQQHMRSCRQCAADSAPCAVAKHLLRLYNNARRAAARRD</sequence>
<evidence type="ECO:0000313" key="1">
    <source>
        <dbReference type="EMBL" id="MBC2864819.1"/>
    </source>
</evidence>
<dbReference type="EMBL" id="JACMHY010000002">
    <property type="protein sequence ID" value="MBC2864819.1"/>
    <property type="molecule type" value="Genomic_DNA"/>
</dbReference>
<protein>
    <submittedName>
        <fullName evidence="1">Uncharacterized protein</fullName>
    </submittedName>
</protein>
<gene>
    <name evidence="1" type="ORF">H1R13_07365</name>
</gene>
<reference evidence="1 2" key="1">
    <citation type="submission" date="2020-08" db="EMBL/GenBank/DDBJ databases">
        <title>Whole-Genome Sequence of French Clinical Streptomyces mexicanus Strain Q0842.</title>
        <authorList>
            <person name="Boxberger M."/>
            <person name="La Scola B."/>
        </authorList>
    </citation>
    <scope>NUCLEOTIDE SEQUENCE [LARGE SCALE GENOMIC DNA]</scope>
    <source>
        <strain evidence="1 2">Marseille-Q0842</strain>
    </source>
</reference>
<accession>A0A7X1LPR0</accession>
<evidence type="ECO:0000313" key="2">
    <source>
        <dbReference type="Proteomes" id="UP000517694"/>
    </source>
</evidence>
<organism evidence="1 2">
    <name type="scientific">Streptomyces mexicanus</name>
    <dbReference type="NCBI Taxonomy" id="178566"/>
    <lineage>
        <taxon>Bacteria</taxon>
        <taxon>Bacillati</taxon>
        <taxon>Actinomycetota</taxon>
        <taxon>Actinomycetes</taxon>
        <taxon>Kitasatosporales</taxon>
        <taxon>Streptomycetaceae</taxon>
        <taxon>Streptomyces</taxon>
    </lineage>
</organism>